<sequence>MSVSPGEYLDQSNWAVNFDIVCYIMEFLPKHTLLPFMSTCRALRTAGVRHLLSLPVRFDSQTDILSFCVFLHRDLAIRPQHIRDIFLDLSWLQDPLAPVLHSLLEALLHARTLHTLGLVVRNDSLMRFPEITTTLASIRSIQGLTLVTDPGEGERGLLSRMCPLAKLALTYVQSPSNCSPLLETHSNTLTELSLRNGILSERLIQFPSLQRLRISYEHRFLDKNILVSTFPNLTDLELVPASSIRAPTHSQLFEWRTQNSVGTASDWLHLASVRGSFTDIYVLGLSCTLERLEIVIDISRIRPMVLHPHATLGESSTLIGIIPEVFRDAPDTLMELDIHLTPDATRVNPAEDYVELCFVCLENNRFSRLRRLHLNFRKPTLQESSWLYIHVPAQTQTFYDQIDAYDLARRTAARVTTLRKLDLRLDGSSMISWTIPCTNGIPTPYLTKWEDL</sequence>
<dbReference type="HOGENOM" id="CLU_583934_0_0_1"/>
<evidence type="ECO:0000313" key="2">
    <source>
        <dbReference type="Proteomes" id="UP000016930"/>
    </source>
</evidence>
<reference evidence="1 2" key="1">
    <citation type="journal article" date="2012" name="Proc. Natl. Acad. Sci. U.S.A.">
        <title>Comparative genomics of Ceriporiopsis subvermispora and Phanerochaete chrysosporium provide insight into selective ligninolysis.</title>
        <authorList>
            <person name="Fernandez-Fueyo E."/>
            <person name="Ruiz-Duenas F.J."/>
            <person name="Ferreira P."/>
            <person name="Floudas D."/>
            <person name="Hibbett D.S."/>
            <person name="Canessa P."/>
            <person name="Larrondo L.F."/>
            <person name="James T.Y."/>
            <person name="Seelenfreund D."/>
            <person name="Lobos S."/>
            <person name="Polanco R."/>
            <person name="Tello M."/>
            <person name="Honda Y."/>
            <person name="Watanabe T."/>
            <person name="Watanabe T."/>
            <person name="Ryu J.S."/>
            <person name="Kubicek C.P."/>
            <person name="Schmoll M."/>
            <person name="Gaskell J."/>
            <person name="Hammel K.E."/>
            <person name="St John F.J."/>
            <person name="Vanden Wymelenberg A."/>
            <person name="Sabat G."/>
            <person name="Splinter BonDurant S."/>
            <person name="Syed K."/>
            <person name="Yadav J.S."/>
            <person name="Doddapaneni H."/>
            <person name="Subramanian V."/>
            <person name="Lavin J.L."/>
            <person name="Oguiza J.A."/>
            <person name="Perez G."/>
            <person name="Pisabarro A.G."/>
            <person name="Ramirez L."/>
            <person name="Santoyo F."/>
            <person name="Master E."/>
            <person name="Coutinho P.M."/>
            <person name="Henrissat B."/>
            <person name="Lombard V."/>
            <person name="Magnuson J.K."/>
            <person name="Kuees U."/>
            <person name="Hori C."/>
            <person name="Igarashi K."/>
            <person name="Samejima M."/>
            <person name="Held B.W."/>
            <person name="Barry K.W."/>
            <person name="LaButti K.M."/>
            <person name="Lapidus A."/>
            <person name="Lindquist E.A."/>
            <person name="Lucas S.M."/>
            <person name="Riley R."/>
            <person name="Salamov A.A."/>
            <person name="Hoffmeister D."/>
            <person name="Schwenk D."/>
            <person name="Hadar Y."/>
            <person name="Yarden O."/>
            <person name="de Vries R.P."/>
            <person name="Wiebenga A."/>
            <person name="Stenlid J."/>
            <person name="Eastwood D."/>
            <person name="Grigoriev I.V."/>
            <person name="Berka R.M."/>
            <person name="Blanchette R.A."/>
            <person name="Kersten P."/>
            <person name="Martinez A.T."/>
            <person name="Vicuna R."/>
            <person name="Cullen D."/>
        </authorList>
    </citation>
    <scope>NUCLEOTIDE SEQUENCE [LARGE SCALE GENOMIC DNA]</scope>
    <source>
        <strain evidence="1 2">B</strain>
    </source>
</reference>
<accession>M2R6E6</accession>
<organism evidence="1 2">
    <name type="scientific">Ceriporiopsis subvermispora (strain B)</name>
    <name type="common">White-rot fungus</name>
    <name type="synonym">Gelatoporia subvermispora</name>
    <dbReference type="NCBI Taxonomy" id="914234"/>
    <lineage>
        <taxon>Eukaryota</taxon>
        <taxon>Fungi</taxon>
        <taxon>Dikarya</taxon>
        <taxon>Basidiomycota</taxon>
        <taxon>Agaricomycotina</taxon>
        <taxon>Agaricomycetes</taxon>
        <taxon>Polyporales</taxon>
        <taxon>Gelatoporiaceae</taxon>
        <taxon>Gelatoporia</taxon>
    </lineage>
</organism>
<name>M2R6E6_CERS8</name>
<protein>
    <recommendedName>
        <fullName evidence="3">F-box domain-containing protein</fullName>
    </recommendedName>
</protein>
<evidence type="ECO:0000313" key="1">
    <source>
        <dbReference type="EMBL" id="EMD33742.1"/>
    </source>
</evidence>
<dbReference type="EMBL" id="KB445805">
    <property type="protein sequence ID" value="EMD33742.1"/>
    <property type="molecule type" value="Genomic_DNA"/>
</dbReference>
<keyword evidence="2" id="KW-1185">Reference proteome</keyword>
<evidence type="ECO:0008006" key="3">
    <source>
        <dbReference type="Google" id="ProtNLM"/>
    </source>
</evidence>
<gene>
    <name evidence="1" type="ORF">CERSUDRAFT_98296</name>
</gene>
<dbReference type="OrthoDB" id="2757830at2759"/>
<proteinExistence type="predicted"/>
<dbReference type="AlphaFoldDB" id="M2R6E6"/>
<dbReference type="Proteomes" id="UP000016930">
    <property type="component" value="Unassembled WGS sequence"/>
</dbReference>